<dbReference type="InterPro" id="IPR036249">
    <property type="entry name" value="Thioredoxin-like_sf"/>
</dbReference>
<dbReference type="GO" id="GO:0071949">
    <property type="term" value="F:FAD binding"/>
    <property type="evidence" value="ECO:0007669"/>
    <property type="project" value="InterPro"/>
</dbReference>
<protein>
    <submittedName>
        <fullName evidence="8">Flavin-containing monooxygenase</fullName>
    </submittedName>
</protein>
<evidence type="ECO:0000313" key="8">
    <source>
        <dbReference type="EMBL" id="KAH0228713.1"/>
    </source>
</evidence>
<reference evidence="8" key="2">
    <citation type="submission" date="2021-08" db="EMBL/GenBank/DDBJ databases">
        <authorList>
            <person name="Gostincar C."/>
            <person name="Sun X."/>
            <person name="Song Z."/>
            <person name="Gunde-Cimerman N."/>
        </authorList>
    </citation>
    <scope>NUCLEOTIDE SEQUENCE</scope>
    <source>
        <strain evidence="8">EXF-8016</strain>
    </source>
</reference>
<dbReference type="PANTHER" id="PTHR43004:SF19">
    <property type="entry name" value="BINDING MONOOXYGENASE, PUTATIVE (JCVI)-RELATED"/>
    <property type="match status" value="1"/>
</dbReference>
<evidence type="ECO:0000256" key="2">
    <source>
        <dbReference type="ARBA" id="ARBA00007801"/>
    </source>
</evidence>
<dbReference type="SUPFAM" id="SSF51905">
    <property type="entry name" value="FAD/NAD(P)-binding domain"/>
    <property type="match status" value="1"/>
</dbReference>
<dbReference type="GO" id="GO:0016709">
    <property type="term" value="F:oxidoreductase activity, acting on paired donors, with incorporation or reduction of molecular oxygen, NAD(P)H as one donor, and incorporation of one atom of oxygen"/>
    <property type="evidence" value="ECO:0007669"/>
    <property type="project" value="UniProtKB-ARBA"/>
</dbReference>
<dbReference type="Pfam" id="PF01494">
    <property type="entry name" value="FAD_binding_3"/>
    <property type="match status" value="1"/>
</dbReference>
<comment type="caution">
    <text evidence="8">The sequence shown here is derived from an EMBL/GenBank/DDBJ whole genome shotgun (WGS) entry which is preliminary data.</text>
</comment>
<evidence type="ECO:0000313" key="9">
    <source>
        <dbReference type="Proteomes" id="UP000767238"/>
    </source>
</evidence>
<gene>
    <name evidence="8" type="ORF">KCV03_g1837</name>
</gene>
<evidence type="ECO:0000259" key="7">
    <source>
        <dbReference type="Pfam" id="PF07976"/>
    </source>
</evidence>
<dbReference type="OrthoDB" id="1716816at2759"/>
<feature type="non-terminal residue" evidence="8">
    <location>
        <position position="648"/>
    </location>
</feature>
<comment type="similarity">
    <text evidence="2">Belongs to the PheA/TfdB FAD monooxygenase family.</text>
</comment>
<accession>A0A9P8GM91</accession>
<dbReference type="Gene3D" id="3.40.30.20">
    <property type="match status" value="1"/>
</dbReference>
<dbReference type="SUPFAM" id="SSF52833">
    <property type="entry name" value="Thioredoxin-like"/>
    <property type="match status" value="1"/>
</dbReference>
<keyword evidence="5" id="KW-0560">Oxidoreductase</keyword>
<keyword evidence="8" id="KW-0503">Monooxygenase</keyword>
<evidence type="ECO:0000256" key="5">
    <source>
        <dbReference type="ARBA" id="ARBA00023002"/>
    </source>
</evidence>
<dbReference type="PRINTS" id="PR00420">
    <property type="entry name" value="RNGMNOXGNASE"/>
</dbReference>
<dbReference type="PANTHER" id="PTHR43004">
    <property type="entry name" value="TRK SYSTEM POTASSIUM UPTAKE PROTEIN"/>
    <property type="match status" value="1"/>
</dbReference>
<evidence type="ECO:0000256" key="3">
    <source>
        <dbReference type="ARBA" id="ARBA00022630"/>
    </source>
</evidence>
<dbReference type="InterPro" id="IPR012941">
    <property type="entry name" value="Phe_hydrox_C_dim_dom"/>
</dbReference>
<dbReference type="NCBIfam" id="NF006144">
    <property type="entry name" value="PRK08294.1"/>
    <property type="match status" value="1"/>
</dbReference>
<dbReference type="InterPro" id="IPR050641">
    <property type="entry name" value="RIFMO-like"/>
</dbReference>
<keyword evidence="4" id="KW-0274">FAD</keyword>
<name>A0A9P8GM91_AURME</name>
<dbReference type="Gene3D" id="3.50.50.60">
    <property type="entry name" value="FAD/NAD(P)-binding domain"/>
    <property type="match status" value="1"/>
</dbReference>
<keyword evidence="3" id="KW-0285">Flavoprotein</keyword>
<sequence>MSVLQFNLNGFKPGDPRDLYRAHEQGSNAIQDNIPEEVDVLIIGSGPAGLALAAQLSLFPNITTRLVEQKAERLTLGQADGLQVRSIEMFEAYGFSERVLKEAYYINEMTFWKPDEKNPEHIVRSGRIKDTPDDLSEFPHVILNQARVHDFFLDVMLRSPTRLQPSYSRKLKQLALLPAKDNSSQDTSSVQVQLERTDPGHEGEVEDVRARYVIGCDGARSAVRQAIGLKLQGDSANQAWGVMDVLAISDFPDWRNKVAIHSATQGSIVIIPREGGYLVRLYIELDKLSANERVASRNFSADNLIETAKRIFHPYTLDVKEVVWHSVYEIGQRLCSRFDNLTAQQAEAEYPNVFIAGDACHTHSPKAGQGMNVSMQDGFNLAWKLASVLNGTASPSILHTYSTERQEVAQNLIDFDREIASMFSARPKNNADDEEGIDPTEFQAFFVKQGLFMAGLGTAYAPSLITANSIHQELAKGFPIGERLHSAPVIRLADAKPIQLGHIVKADGRWRVFIFASAEDPTSATSSFQVACIGISEMVSKFTPVGADVDSVIDVRGILQQGHASLNINDMPAIVWPQKGRYGLRDYEKTFCAEAVVGYKDIFTARDIDRQKGCIVIVRPDQYVANILPLTDHDGLEKFFNGFMRARA</sequence>
<dbReference type="EMBL" id="JAHFYH010000008">
    <property type="protein sequence ID" value="KAH0228713.1"/>
    <property type="molecule type" value="Genomic_DNA"/>
</dbReference>
<feature type="domain" description="Phenol hydroxylase-like C-terminal dimerisation" evidence="7">
    <location>
        <begin position="459"/>
        <end position="646"/>
    </location>
</feature>
<organism evidence="8 9">
    <name type="scientific">Aureobasidium melanogenum</name>
    <name type="common">Aureobasidium pullulans var. melanogenum</name>
    <dbReference type="NCBI Taxonomy" id="46634"/>
    <lineage>
        <taxon>Eukaryota</taxon>
        <taxon>Fungi</taxon>
        <taxon>Dikarya</taxon>
        <taxon>Ascomycota</taxon>
        <taxon>Pezizomycotina</taxon>
        <taxon>Dothideomycetes</taxon>
        <taxon>Dothideomycetidae</taxon>
        <taxon>Dothideales</taxon>
        <taxon>Saccotheciaceae</taxon>
        <taxon>Aureobasidium</taxon>
    </lineage>
</organism>
<dbReference type="InterPro" id="IPR038220">
    <property type="entry name" value="PHOX_C_sf"/>
</dbReference>
<proteinExistence type="inferred from homology"/>
<evidence type="ECO:0000259" key="6">
    <source>
        <dbReference type="Pfam" id="PF01494"/>
    </source>
</evidence>
<comment type="cofactor">
    <cofactor evidence="1">
        <name>FAD</name>
        <dbReference type="ChEBI" id="CHEBI:57692"/>
    </cofactor>
</comment>
<dbReference type="InterPro" id="IPR002938">
    <property type="entry name" value="FAD-bd"/>
</dbReference>
<dbReference type="Proteomes" id="UP000767238">
    <property type="component" value="Unassembled WGS sequence"/>
</dbReference>
<evidence type="ECO:0000256" key="4">
    <source>
        <dbReference type="ARBA" id="ARBA00022827"/>
    </source>
</evidence>
<evidence type="ECO:0000256" key="1">
    <source>
        <dbReference type="ARBA" id="ARBA00001974"/>
    </source>
</evidence>
<reference evidence="8" key="1">
    <citation type="journal article" date="2021" name="J Fungi (Basel)">
        <title>Virulence traits and population genomics of the black yeast Aureobasidium melanogenum.</title>
        <authorList>
            <person name="Cernosa A."/>
            <person name="Sun X."/>
            <person name="Gostincar C."/>
            <person name="Fang C."/>
            <person name="Gunde-Cimerman N."/>
            <person name="Song Z."/>
        </authorList>
    </citation>
    <scope>NUCLEOTIDE SEQUENCE</scope>
    <source>
        <strain evidence="8">EXF-8016</strain>
    </source>
</reference>
<dbReference type="AlphaFoldDB" id="A0A9P8GM91"/>
<dbReference type="CDD" id="cd02979">
    <property type="entry name" value="PHOX_C"/>
    <property type="match status" value="1"/>
</dbReference>
<dbReference type="InterPro" id="IPR036188">
    <property type="entry name" value="FAD/NAD-bd_sf"/>
</dbReference>
<dbReference type="Pfam" id="PF07976">
    <property type="entry name" value="Phe_hydrox_dim"/>
    <property type="match status" value="1"/>
</dbReference>
<dbReference type="SUPFAM" id="SSF54373">
    <property type="entry name" value="FAD-linked reductases, C-terminal domain"/>
    <property type="match status" value="1"/>
</dbReference>
<dbReference type="Gene3D" id="3.30.9.10">
    <property type="entry name" value="D-Amino Acid Oxidase, subunit A, domain 2"/>
    <property type="match status" value="1"/>
</dbReference>
<feature type="domain" description="FAD-binding" evidence="6">
    <location>
        <begin position="37"/>
        <end position="415"/>
    </location>
</feature>